<dbReference type="AlphaFoldDB" id="A0A379X4L0"/>
<dbReference type="PROSITE" id="PS50994">
    <property type="entry name" value="INTEGRASE"/>
    <property type="match status" value="1"/>
</dbReference>
<dbReference type="EMBL" id="UGRU01000002">
    <property type="protein sequence ID" value="SUH71921.1"/>
    <property type="molecule type" value="Genomic_DNA"/>
</dbReference>
<dbReference type="Proteomes" id="UP000255082">
    <property type="component" value="Unassembled WGS sequence"/>
</dbReference>
<evidence type="ECO:0000313" key="3">
    <source>
        <dbReference type="EMBL" id="SUA41318.1"/>
    </source>
</evidence>
<evidence type="ECO:0000313" key="5">
    <source>
        <dbReference type="Proteomes" id="UP000255082"/>
    </source>
</evidence>
<evidence type="ECO:0000259" key="2">
    <source>
        <dbReference type="PROSITE" id="PS50994"/>
    </source>
</evidence>
<accession>A0A379X4L0</accession>
<feature type="compositionally biased region" description="Low complexity" evidence="1">
    <location>
        <begin position="664"/>
        <end position="674"/>
    </location>
</feature>
<evidence type="ECO:0000256" key="1">
    <source>
        <dbReference type="SAM" id="MobiDB-lite"/>
    </source>
</evidence>
<dbReference type="Pfam" id="PF09299">
    <property type="entry name" value="Mu-transpos_C"/>
    <property type="match status" value="1"/>
</dbReference>
<dbReference type="GO" id="GO:0003676">
    <property type="term" value="F:nucleic acid binding"/>
    <property type="evidence" value="ECO:0007669"/>
    <property type="project" value="InterPro"/>
</dbReference>
<dbReference type="InterPro" id="IPR012337">
    <property type="entry name" value="RNaseH-like_sf"/>
</dbReference>
<dbReference type="GO" id="GO:0015074">
    <property type="term" value="P:DNA integration"/>
    <property type="evidence" value="ECO:0007669"/>
    <property type="project" value="InterPro"/>
</dbReference>
<evidence type="ECO:0000313" key="4">
    <source>
        <dbReference type="EMBL" id="SUH71921.1"/>
    </source>
</evidence>
<reference evidence="4 5" key="1">
    <citation type="submission" date="2018-06" db="EMBL/GenBank/DDBJ databases">
        <authorList>
            <consortium name="Pathogen Informatics"/>
            <person name="Doyle S."/>
        </authorList>
    </citation>
    <scope>NUCLEOTIDE SEQUENCE [LARGE SCALE GENOMIC DNA]</scope>
    <source>
        <strain evidence="4 5">NCTC13184</strain>
    </source>
</reference>
<proteinExistence type="predicted"/>
<sequence>MNRPTPHAAILRVGDEIRWNGDAFTVATLTAQQVRLVDAAGEPTLARLPELLADQALEVLSSTPNAPMRSLDGLPAGVVEAARWWERHIVEVLTGLPLDPAPGQQPKPEYDAGLRSLRQRELAKVEELRRAGHRIGWSTLKRRRLDYERDGIWGLVDQRATRDRSPAGRIDARVVDAVAHAIAEETGRSTGTVTRLRRRTEQLLAAEHGPGVVALPAQRTFYRLVARLSQGKHTFGSARTRRSLAKQPEGPFSTLVAARPGELMQIDSTPLDVRVVLGDGQVDRVEMTGLVDLATRSIAALVLAPSTKSVDAALLLARALTPEPMRPGWSDALRMSRSVLPHRSLTSVDQRLAEAAARPVIAPETIVFDHGKVFLSQNFRSAARALGISLQPAHPDTPTDKPVVERTLGSVATLFAQHVAGYVGSSVERRGRRAEESAAWSMIELQGLLDEWVITVWQNRPHEGLRDPITPDKALSPNEKYAALVAATGHVAVPLSADDFVELLPATWRVINSYGIRIARRTYDAKALNPYRRQHSGVDHKNGRWELHYDPYDVSRVWIRNHHHGGWITATWTHLRTTPTPFGELAWQHAREILARRGNNHATETEIAQAAADLLNRAEQGPTGNEPKSNARVRKIVGRTKATTRAQPRPLTPDTGDTDDDTTPEAAAAEQPMAKVIPLGVFDPFEEARKRW</sequence>
<name>A0A379X4L0_9NOCA</name>
<dbReference type="InterPro" id="IPR036397">
    <property type="entry name" value="RNaseH_sf"/>
</dbReference>
<dbReference type="EMBL" id="UGRU01000001">
    <property type="protein sequence ID" value="SUA41318.1"/>
    <property type="molecule type" value="Genomic_DNA"/>
</dbReference>
<gene>
    <name evidence="3" type="ORF">NCTC13184_00654</name>
    <name evidence="4" type="ORF">NCTC13184_07333</name>
</gene>
<dbReference type="SUPFAM" id="SSF53098">
    <property type="entry name" value="Ribonuclease H-like"/>
    <property type="match status" value="1"/>
</dbReference>
<organism evidence="4 5">
    <name type="scientific">Nocardia africana</name>
    <dbReference type="NCBI Taxonomy" id="134964"/>
    <lineage>
        <taxon>Bacteria</taxon>
        <taxon>Bacillati</taxon>
        <taxon>Actinomycetota</taxon>
        <taxon>Actinomycetes</taxon>
        <taxon>Mycobacteriales</taxon>
        <taxon>Nocardiaceae</taxon>
        <taxon>Nocardia</taxon>
    </lineage>
</organism>
<feature type="region of interest" description="Disordered" evidence="1">
    <location>
        <begin position="618"/>
        <end position="675"/>
    </location>
</feature>
<dbReference type="InterPro" id="IPR015378">
    <property type="entry name" value="Transposase-like_Mu_C"/>
</dbReference>
<dbReference type="InterPro" id="IPR001584">
    <property type="entry name" value="Integrase_cat-core"/>
</dbReference>
<protein>
    <submittedName>
        <fullName evidence="4">Integrase core domain</fullName>
    </submittedName>
</protein>
<feature type="domain" description="Integrase catalytic" evidence="2">
    <location>
        <begin position="256"/>
        <end position="479"/>
    </location>
</feature>
<dbReference type="Gene3D" id="3.30.420.10">
    <property type="entry name" value="Ribonuclease H-like superfamily/Ribonuclease H"/>
    <property type="match status" value="1"/>
</dbReference>